<reference evidence="2" key="1">
    <citation type="submission" date="2021-01" db="EMBL/GenBank/DDBJ databases">
        <title>Whole genome shotgun sequence of Planobispora takensis NBRC 109077.</title>
        <authorList>
            <person name="Komaki H."/>
            <person name="Tamura T."/>
        </authorList>
    </citation>
    <scope>NUCLEOTIDE SEQUENCE</scope>
    <source>
        <strain evidence="2">NBRC 109077</strain>
    </source>
</reference>
<feature type="compositionally biased region" description="Gly residues" evidence="1">
    <location>
        <begin position="56"/>
        <end position="72"/>
    </location>
</feature>
<evidence type="ECO:0000313" key="2">
    <source>
        <dbReference type="EMBL" id="GII01789.1"/>
    </source>
</evidence>
<organism evidence="2 3">
    <name type="scientific">Planobispora takensis</name>
    <dbReference type="NCBI Taxonomy" id="1367882"/>
    <lineage>
        <taxon>Bacteria</taxon>
        <taxon>Bacillati</taxon>
        <taxon>Actinomycetota</taxon>
        <taxon>Actinomycetes</taxon>
        <taxon>Streptosporangiales</taxon>
        <taxon>Streptosporangiaceae</taxon>
        <taxon>Planobispora</taxon>
    </lineage>
</organism>
<feature type="region of interest" description="Disordered" evidence="1">
    <location>
        <begin position="1"/>
        <end position="24"/>
    </location>
</feature>
<gene>
    <name evidence="2" type="ORF">Pta02_37970</name>
</gene>
<proteinExistence type="predicted"/>
<sequence length="266" mass="26534">MVIRRRSRTGTGHPERQECSRRSRAIRETFAEKGGGPAGDCVGVGAADGGGDVAGAVGAAGDGGPVGESVGEGGREGETVGEGEGETAGVVEERVGGRGRTDSAVGTATGSEEPQAASVRQATAATATRIGVVTAATATRIGVVTPATARTGALSIVSARADFPSIATARTCVPGPASLTCPPPPRIRPARCDLDGHTSYDTTAPSVALRIRHVTASRTSAGRDPPEGRDGGPDRPRILMFAAWSRCSGSGGGPCRRTGCSSGSAC</sequence>
<dbReference type="EMBL" id="BOOK01000027">
    <property type="protein sequence ID" value="GII01789.1"/>
    <property type="molecule type" value="Genomic_DNA"/>
</dbReference>
<evidence type="ECO:0000313" key="3">
    <source>
        <dbReference type="Proteomes" id="UP000634476"/>
    </source>
</evidence>
<feature type="compositionally biased region" description="Basic and acidic residues" evidence="1">
    <location>
        <begin position="224"/>
        <end position="235"/>
    </location>
</feature>
<feature type="compositionally biased region" description="Basic and acidic residues" evidence="1">
    <location>
        <begin position="91"/>
        <end position="101"/>
    </location>
</feature>
<feature type="region of interest" description="Disordered" evidence="1">
    <location>
        <begin position="215"/>
        <end position="235"/>
    </location>
</feature>
<accession>A0A8J3T6A7</accession>
<comment type="caution">
    <text evidence="2">The sequence shown here is derived from an EMBL/GenBank/DDBJ whole genome shotgun (WGS) entry which is preliminary data.</text>
</comment>
<evidence type="ECO:0000256" key="1">
    <source>
        <dbReference type="SAM" id="MobiDB-lite"/>
    </source>
</evidence>
<keyword evidence="3" id="KW-1185">Reference proteome</keyword>
<dbReference type="AlphaFoldDB" id="A0A8J3T6A7"/>
<feature type="compositionally biased region" description="Basic and acidic residues" evidence="1">
    <location>
        <begin position="13"/>
        <end position="24"/>
    </location>
</feature>
<protein>
    <submittedName>
        <fullName evidence="2">Uncharacterized protein</fullName>
    </submittedName>
</protein>
<dbReference type="Proteomes" id="UP000634476">
    <property type="component" value="Unassembled WGS sequence"/>
</dbReference>
<name>A0A8J3T6A7_9ACTN</name>
<feature type="region of interest" description="Disordered" evidence="1">
    <location>
        <begin position="56"/>
        <end position="116"/>
    </location>
</feature>